<evidence type="ECO:0000256" key="1">
    <source>
        <dbReference type="SAM" id="Phobius"/>
    </source>
</evidence>
<sequence length="120" mass="13527">MMVAAARSSASSTHFYRKLWPESHIDGVLPETVPSFPKLAKGTSSLTFTVQEIGPTLLGEQIELEISTPIGLKRTAPGWDDVSTFIFWPFIAAILGVWALVWAGLTWWYRCRLRRSRPLH</sequence>
<evidence type="ECO:0000313" key="3">
    <source>
        <dbReference type="Proteomes" id="UP000494214"/>
    </source>
</evidence>
<dbReference type="Proteomes" id="UP000494214">
    <property type="component" value="Unassembled WGS sequence"/>
</dbReference>
<proteinExistence type="predicted"/>
<dbReference type="EMBL" id="CADIJM010000001">
    <property type="protein sequence ID" value="CAB3656871.1"/>
    <property type="molecule type" value="Genomic_DNA"/>
</dbReference>
<protein>
    <submittedName>
        <fullName evidence="2">Uncharacterized protein</fullName>
    </submittedName>
</protein>
<organism evidence="2 3">
    <name type="scientific">Achromobacter animicus</name>
    <dbReference type="NCBI Taxonomy" id="1389935"/>
    <lineage>
        <taxon>Bacteria</taxon>
        <taxon>Pseudomonadati</taxon>
        <taxon>Pseudomonadota</taxon>
        <taxon>Betaproteobacteria</taxon>
        <taxon>Burkholderiales</taxon>
        <taxon>Alcaligenaceae</taxon>
        <taxon>Achromobacter</taxon>
    </lineage>
</organism>
<keyword evidence="1" id="KW-0812">Transmembrane</keyword>
<dbReference type="AlphaFoldDB" id="A0A6S6Z4A1"/>
<keyword evidence="1" id="KW-1133">Transmembrane helix</keyword>
<feature type="transmembrane region" description="Helical" evidence="1">
    <location>
        <begin position="86"/>
        <end position="109"/>
    </location>
</feature>
<gene>
    <name evidence="2" type="ORF">LMG26690_00350</name>
</gene>
<evidence type="ECO:0000313" key="2">
    <source>
        <dbReference type="EMBL" id="CAB3656871.1"/>
    </source>
</evidence>
<name>A0A6S6Z4A1_9BURK</name>
<keyword evidence="3" id="KW-1185">Reference proteome</keyword>
<keyword evidence="1" id="KW-0472">Membrane</keyword>
<reference evidence="2 3" key="1">
    <citation type="submission" date="2020-04" db="EMBL/GenBank/DDBJ databases">
        <authorList>
            <person name="De Canck E."/>
        </authorList>
    </citation>
    <scope>NUCLEOTIDE SEQUENCE [LARGE SCALE GENOMIC DNA]</scope>
    <source>
        <strain evidence="2 3">LMG 26690</strain>
    </source>
</reference>
<accession>A0A6S6Z4A1</accession>